<dbReference type="InterPro" id="IPR010982">
    <property type="entry name" value="Lambda_DNA-bd_dom_sf"/>
</dbReference>
<dbReference type="SUPFAM" id="SSF53822">
    <property type="entry name" value="Periplasmic binding protein-like I"/>
    <property type="match status" value="1"/>
</dbReference>
<dbReference type="SMART" id="SM00354">
    <property type="entry name" value="HTH_LACI"/>
    <property type="match status" value="1"/>
</dbReference>
<dbReference type="InterPro" id="IPR000843">
    <property type="entry name" value="HTH_LacI"/>
</dbReference>
<dbReference type="InterPro" id="IPR028082">
    <property type="entry name" value="Peripla_BP_I"/>
</dbReference>
<dbReference type="AlphaFoldDB" id="A0A934QAF7"/>
<dbReference type="PANTHER" id="PTHR30146:SF153">
    <property type="entry name" value="LACTOSE OPERON REPRESSOR"/>
    <property type="match status" value="1"/>
</dbReference>
<keyword evidence="3" id="KW-0804">Transcription</keyword>
<dbReference type="PANTHER" id="PTHR30146">
    <property type="entry name" value="LACI-RELATED TRANSCRIPTIONAL REPRESSOR"/>
    <property type="match status" value="1"/>
</dbReference>
<dbReference type="GO" id="GO:0003700">
    <property type="term" value="F:DNA-binding transcription factor activity"/>
    <property type="evidence" value="ECO:0007669"/>
    <property type="project" value="TreeGrafter"/>
</dbReference>
<evidence type="ECO:0000256" key="2">
    <source>
        <dbReference type="ARBA" id="ARBA00023125"/>
    </source>
</evidence>
<comment type="caution">
    <text evidence="5">The sequence shown here is derived from an EMBL/GenBank/DDBJ whole genome shotgun (WGS) entry which is preliminary data.</text>
</comment>
<dbReference type="Proteomes" id="UP000608530">
    <property type="component" value="Unassembled WGS sequence"/>
</dbReference>
<keyword evidence="2 5" id="KW-0238">DNA-binding</keyword>
<keyword evidence="6" id="KW-1185">Reference proteome</keyword>
<protein>
    <submittedName>
        <fullName evidence="5">LacI family DNA-binding transcriptional regulator</fullName>
    </submittedName>
</protein>
<dbReference type="GO" id="GO:0000976">
    <property type="term" value="F:transcription cis-regulatory region binding"/>
    <property type="evidence" value="ECO:0007669"/>
    <property type="project" value="TreeGrafter"/>
</dbReference>
<proteinExistence type="predicted"/>
<dbReference type="EMBL" id="JAEHOH010000013">
    <property type="protein sequence ID" value="MBK0419497.1"/>
    <property type="molecule type" value="Genomic_DNA"/>
</dbReference>
<dbReference type="InterPro" id="IPR046335">
    <property type="entry name" value="LacI/GalR-like_sensor"/>
</dbReference>
<feature type="domain" description="HTH lacI-type" evidence="4">
    <location>
        <begin position="1"/>
        <end position="50"/>
    </location>
</feature>
<sequence length="331" mass="35696">MARAAGVSPTTVSHALNGKGVVRRETEERIRQVAARIGYRPSAIARGLRNSRLGLLGLIIRPFDTLDSFIPAGVDYFLRIAGSASLTAMEHGYSLMMVDDPSKRGRPVSALAADGYVVTEPFENDPVLSLLERERIPFVAVGADIARRDEFVTMDTLADKQAVQMIEHLVSAGATRVALVVGTDRNAWNLDSRDAYLDWCARVGQDPLWIAIPEAQGERAGEIALDRFFGEGAADAPDAVYCLMGRQASGIARAAVARGISVPDELLVAAGSGALQNQTMHPTVTAFDLQPEVIAQRAVEAVIRLIEGEAVETPFEAPEALLHLRESTQRV</sequence>
<accession>A0A934QAF7</accession>
<dbReference type="Gene3D" id="3.40.50.2300">
    <property type="match status" value="2"/>
</dbReference>
<organism evidence="5 6">
    <name type="scientific">Leucobacter chromiisoli</name>
    <dbReference type="NCBI Taxonomy" id="2796471"/>
    <lineage>
        <taxon>Bacteria</taxon>
        <taxon>Bacillati</taxon>
        <taxon>Actinomycetota</taxon>
        <taxon>Actinomycetes</taxon>
        <taxon>Micrococcales</taxon>
        <taxon>Microbacteriaceae</taxon>
        <taxon>Leucobacter</taxon>
    </lineage>
</organism>
<evidence type="ECO:0000259" key="4">
    <source>
        <dbReference type="PROSITE" id="PS50932"/>
    </source>
</evidence>
<dbReference type="CDD" id="cd01392">
    <property type="entry name" value="HTH_LacI"/>
    <property type="match status" value="1"/>
</dbReference>
<evidence type="ECO:0000313" key="6">
    <source>
        <dbReference type="Proteomes" id="UP000608530"/>
    </source>
</evidence>
<gene>
    <name evidence="5" type="ORF">JD276_10675</name>
</gene>
<dbReference type="Pfam" id="PF00356">
    <property type="entry name" value="LacI"/>
    <property type="match status" value="1"/>
</dbReference>
<evidence type="ECO:0000313" key="5">
    <source>
        <dbReference type="EMBL" id="MBK0419497.1"/>
    </source>
</evidence>
<dbReference type="SUPFAM" id="SSF47413">
    <property type="entry name" value="lambda repressor-like DNA-binding domains"/>
    <property type="match status" value="1"/>
</dbReference>
<dbReference type="PROSITE" id="PS50932">
    <property type="entry name" value="HTH_LACI_2"/>
    <property type="match status" value="1"/>
</dbReference>
<evidence type="ECO:0000256" key="3">
    <source>
        <dbReference type="ARBA" id="ARBA00023163"/>
    </source>
</evidence>
<dbReference type="Pfam" id="PF13377">
    <property type="entry name" value="Peripla_BP_3"/>
    <property type="match status" value="1"/>
</dbReference>
<dbReference type="Gene3D" id="1.10.260.40">
    <property type="entry name" value="lambda repressor-like DNA-binding domains"/>
    <property type="match status" value="1"/>
</dbReference>
<evidence type="ECO:0000256" key="1">
    <source>
        <dbReference type="ARBA" id="ARBA00023015"/>
    </source>
</evidence>
<name>A0A934QAF7_9MICO</name>
<keyword evidence="1" id="KW-0805">Transcription regulation</keyword>
<reference evidence="5" key="1">
    <citation type="submission" date="2020-12" db="EMBL/GenBank/DDBJ databases">
        <title>Leucobacter sp. CAS1, isolated from Chromium sludge.</title>
        <authorList>
            <person name="Xu Z."/>
        </authorList>
    </citation>
    <scope>NUCLEOTIDE SEQUENCE</scope>
    <source>
        <strain evidence="5">CSA1</strain>
    </source>
</reference>